<dbReference type="GeneID" id="105270316"/>
<dbReference type="AlphaFoldDB" id="A0A9R1TI88"/>
<evidence type="ECO:0008006" key="4">
    <source>
        <dbReference type="Google" id="ProtNLM"/>
    </source>
</evidence>
<dbReference type="GO" id="GO:0071897">
    <property type="term" value="P:DNA biosynthetic process"/>
    <property type="evidence" value="ECO:0007669"/>
    <property type="project" value="UniProtKB-ARBA"/>
</dbReference>
<evidence type="ECO:0000313" key="2">
    <source>
        <dbReference type="Proteomes" id="UP000694866"/>
    </source>
</evidence>
<dbReference type="Gene3D" id="3.10.10.10">
    <property type="entry name" value="HIV Type 1 Reverse Transcriptase, subunit A, domain 1"/>
    <property type="match status" value="1"/>
</dbReference>
<dbReference type="RefSeq" id="XP_011309471.1">
    <property type="nucleotide sequence ID" value="XM_011311169.1"/>
</dbReference>
<gene>
    <name evidence="3" type="primary">LOC105270316</name>
</gene>
<dbReference type="Pfam" id="PF03564">
    <property type="entry name" value="DUF1759"/>
    <property type="match status" value="1"/>
</dbReference>
<feature type="compositionally biased region" description="Low complexity" evidence="1">
    <location>
        <begin position="305"/>
        <end position="321"/>
    </location>
</feature>
<feature type="region of interest" description="Disordered" evidence="1">
    <location>
        <begin position="417"/>
        <end position="472"/>
    </location>
</feature>
<dbReference type="OrthoDB" id="7700578at2759"/>
<evidence type="ECO:0000256" key="1">
    <source>
        <dbReference type="SAM" id="MobiDB-lite"/>
    </source>
</evidence>
<evidence type="ECO:0000313" key="3">
    <source>
        <dbReference type="RefSeq" id="XP_011309471.1"/>
    </source>
</evidence>
<dbReference type="InterPro" id="IPR005312">
    <property type="entry name" value="DUF1759"/>
</dbReference>
<keyword evidence="2" id="KW-1185">Reference proteome</keyword>
<dbReference type="Gene3D" id="3.30.70.270">
    <property type="match status" value="1"/>
</dbReference>
<feature type="compositionally biased region" description="Low complexity" evidence="1">
    <location>
        <begin position="419"/>
        <end position="440"/>
    </location>
</feature>
<dbReference type="PANTHER" id="PTHR47331">
    <property type="entry name" value="PHD-TYPE DOMAIN-CONTAINING PROTEIN"/>
    <property type="match status" value="1"/>
</dbReference>
<dbReference type="InterPro" id="IPR043502">
    <property type="entry name" value="DNA/RNA_pol_sf"/>
</dbReference>
<proteinExistence type="predicted"/>
<feature type="region of interest" description="Disordered" evidence="1">
    <location>
        <begin position="305"/>
        <end position="348"/>
    </location>
</feature>
<dbReference type="KEGG" id="fas:105270316"/>
<name>A0A9R1TI88_9HYME</name>
<protein>
    <recommendedName>
        <fullName evidence="4">Peptidase aspartic putative domain-containing protein</fullName>
    </recommendedName>
</protein>
<sequence>MASFEANISLNQSRAAFIERISWELLTEEAKGLTISNLQSQLEILETYWEKFESTHEKLIGGSGKIEGVLELAYFKDKCFDLTIGRYHEARGILNQVIDKKGASGSSRQSIAPGTAQPTYSKRYLPEISLPKFGGAYADWRSFCDHFASLVGSSTDLSNVEKMHYLRTSLSGEPAQRIANLTISDESFSIAWDLLLSRYENTRLLISAHLEQLLSPPAMTAHSAKELNARLTTVSEALNALEALGSPTAQWDQVIVHTVSQRLSSKLREAWEVKVGSSSEYPSFKDYKEFLTGRARAMESIEINSTPRATTTKPTTFSSSRQAPSAKVHHGTAQPTPRSRPAQRSAPTGKVTYPCSMCEADHYLTSCSSFRQLTVPARREVVEKRYLYYNCLERHSVRDCRSKTTCQYCGKLHHSMLHSQPSSQPQRPAQQRQQTSSTRPKPVPVVTYVQQGDRTESTPAHHGQTRSEAHQLRLPSPGQLVSQLLAQLKISVLVFFWLPALGFWYAQTVQLIRVSADALGQLTNSLPTFSSSQLTWDHLEELQLANPHFLTPALIDILLGADVYGQLIQPEEEVPEEPEAQLTDLEAQCEEHFKRTHSRDSSGRYVVGLPLIGSPEQLGDSRSSALACLHRLLNKLSKDENYRQLYSAFLKEYEELDHMRRVPGSSSSSALSDQLTGGRNAPGMTLADEVSASGGLRVPGGTWSPQAHSTPEYFFPHHGVLRASSETTKLRVVFNGSNKTSSGQSLNEIMHTGAKLQADISDVLLFTRRRKLIFMTDITKMFRQIRVHPDDWPLQQILWTDSNGDIVNYQLTTVTYSTKSAPFLFIRVAHQLVEDEGSKYPLAVEPLMKGRYVDDICGGADSAEELLRTAHQVTQLCLSGGFPLAKWHSNSPALLTYLQPDSTSQDQRSIEDSFTKILGVSWHPGTDKFKFSITQTETSSITKRIILSETA</sequence>
<dbReference type="PANTHER" id="PTHR47331:SF5">
    <property type="entry name" value="RIBONUCLEASE H"/>
    <property type="match status" value="1"/>
</dbReference>
<reference evidence="3" key="1">
    <citation type="submission" date="2025-08" db="UniProtKB">
        <authorList>
            <consortium name="RefSeq"/>
        </authorList>
    </citation>
    <scope>IDENTIFICATION</scope>
    <source>
        <strain evidence="3">USDA-PBARC FA_bdor</strain>
        <tissue evidence="3">Whole organism</tissue>
    </source>
</reference>
<feature type="region of interest" description="Disordered" evidence="1">
    <location>
        <begin position="662"/>
        <end position="683"/>
    </location>
</feature>
<dbReference type="InterPro" id="IPR043128">
    <property type="entry name" value="Rev_trsase/Diguanyl_cyclase"/>
</dbReference>
<dbReference type="Proteomes" id="UP000694866">
    <property type="component" value="Unplaced"/>
</dbReference>
<dbReference type="SUPFAM" id="SSF56672">
    <property type="entry name" value="DNA/RNA polymerases"/>
    <property type="match status" value="1"/>
</dbReference>
<organism evidence="2 3">
    <name type="scientific">Fopius arisanus</name>
    <dbReference type="NCBI Taxonomy" id="64838"/>
    <lineage>
        <taxon>Eukaryota</taxon>
        <taxon>Metazoa</taxon>
        <taxon>Ecdysozoa</taxon>
        <taxon>Arthropoda</taxon>
        <taxon>Hexapoda</taxon>
        <taxon>Insecta</taxon>
        <taxon>Pterygota</taxon>
        <taxon>Neoptera</taxon>
        <taxon>Endopterygota</taxon>
        <taxon>Hymenoptera</taxon>
        <taxon>Apocrita</taxon>
        <taxon>Ichneumonoidea</taxon>
        <taxon>Braconidae</taxon>
        <taxon>Opiinae</taxon>
        <taxon>Fopius</taxon>
    </lineage>
</organism>
<accession>A0A9R1TI88</accession>